<evidence type="ECO:0000256" key="6">
    <source>
        <dbReference type="ARBA" id="ARBA00023295"/>
    </source>
</evidence>
<dbReference type="PANTHER" id="PTHR10030:SF37">
    <property type="entry name" value="ALPHA-L-FUCOSIDASE-RELATED"/>
    <property type="match status" value="1"/>
</dbReference>
<dbReference type="PRINTS" id="PR00741">
    <property type="entry name" value="GLHYDRLASE29"/>
</dbReference>
<keyword evidence="5" id="KW-0378">Hydrolase</keyword>
<dbReference type="EMBL" id="CP136600">
    <property type="protein sequence ID" value="WOH38148.1"/>
    <property type="molecule type" value="Genomic_DNA"/>
</dbReference>
<feature type="chain" id="PRO_5047549808" description="alpha-L-fucosidase" evidence="7">
    <location>
        <begin position="32"/>
        <end position="502"/>
    </location>
</feature>
<evidence type="ECO:0000313" key="11">
    <source>
        <dbReference type="Proteomes" id="UP001301442"/>
    </source>
</evidence>
<keyword evidence="6" id="KW-0326">Glycosidase</keyword>
<evidence type="ECO:0000256" key="3">
    <source>
        <dbReference type="ARBA" id="ARBA00012662"/>
    </source>
</evidence>
<evidence type="ECO:0000256" key="5">
    <source>
        <dbReference type="ARBA" id="ARBA00022801"/>
    </source>
</evidence>
<dbReference type="Pfam" id="PF01120">
    <property type="entry name" value="Alpha_L_fucos"/>
    <property type="match status" value="1"/>
</dbReference>
<dbReference type="SMART" id="SM00812">
    <property type="entry name" value="Alpha_L_fucos"/>
    <property type="match status" value="1"/>
</dbReference>
<gene>
    <name evidence="10" type="ORF">RI844_02625</name>
</gene>
<name>A0ABZ0GQS2_9GAMM</name>
<organism evidence="10 11">
    <name type="scientific">Thalassotalea fonticola</name>
    <dbReference type="NCBI Taxonomy" id="3065649"/>
    <lineage>
        <taxon>Bacteria</taxon>
        <taxon>Pseudomonadati</taxon>
        <taxon>Pseudomonadota</taxon>
        <taxon>Gammaproteobacteria</taxon>
        <taxon>Alteromonadales</taxon>
        <taxon>Colwelliaceae</taxon>
        <taxon>Thalassotalea</taxon>
    </lineage>
</organism>
<dbReference type="InterPro" id="IPR057739">
    <property type="entry name" value="Glyco_hydro_29_N"/>
</dbReference>
<comment type="function">
    <text evidence="1">Alpha-L-fucosidase is responsible for hydrolyzing the alpha-1,6-linked fucose joined to the reducing-end N-acetylglucosamine of the carbohydrate moieties of glycoproteins.</text>
</comment>
<dbReference type="PIRSF" id="PIRSF001092">
    <property type="entry name" value="Alpha-L-fucosidase"/>
    <property type="match status" value="1"/>
</dbReference>
<dbReference type="Gene3D" id="3.20.20.80">
    <property type="entry name" value="Glycosidases"/>
    <property type="match status" value="1"/>
</dbReference>
<evidence type="ECO:0000256" key="1">
    <source>
        <dbReference type="ARBA" id="ARBA00004071"/>
    </source>
</evidence>
<accession>A0ABZ0GQS2</accession>
<keyword evidence="4 7" id="KW-0732">Signal</keyword>
<dbReference type="InterPro" id="IPR013780">
    <property type="entry name" value="Glyco_hydro_b"/>
</dbReference>
<evidence type="ECO:0000259" key="9">
    <source>
        <dbReference type="Pfam" id="PF16757"/>
    </source>
</evidence>
<dbReference type="InterPro" id="IPR031919">
    <property type="entry name" value="Fucosidase_C"/>
</dbReference>
<evidence type="ECO:0000313" key="10">
    <source>
        <dbReference type="EMBL" id="WOH38148.1"/>
    </source>
</evidence>
<comment type="similarity">
    <text evidence="2">Belongs to the glycosyl hydrolase 29 family.</text>
</comment>
<feature type="signal peptide" evidence="7">
    <location>
        <begin position="1"/>
        <end position="31"/>
    </location>
</feature>
<dbReference type="Proteomes" id="UP001301442">
    <property type="component" value="Chromosome"/>
</dbReference>
<keyword evidence="11" id="KW-1185">Reference proteome</keyword>
<evidence type="ECO:0000256" key="2">
    <source>
        <dbReference type="ARBA" id="ARBA00007951"/>
    </source>
</evidence>
<dbReference type="SUPFAM" id="SSF51445">
    <property type="entry name" value="(Trans)glycosidases"/>
    <property type="match status" value="1"/>
</dbReference>
<dbReference type="Pfam" id="PF16757">
    <property type="entry name" value="Fucosidase_C"/>
    <property type="match status" value="1"/>
</dbReference>
<feature type="domain" description="Alpha-L-fucosidase C-terminal" evidence="9">
    <location>
        <begin position="427"/>
        <end position="492"/>
    </location>
</feature>
<dbReference type="Gene3D" id="2.60.40.1180">
    <property type="entry name" value="Golgi alpha-mannosidase II"/>
    <property type="match status" value="1"/>
</dbReference>
<reference evidence="10 11" key="1">
    <citation type="submission" date="2023-09" db="EMBL/GenBank/DDBJ databases">
        <authorList>
            <person name="Qi X."/>
        </authorList>
    </citation>
    <scope>NUCLEOTIDE SEQUENCE [LARGE SCALE GENOMIC DNA]</scope>
    <source>
        <strain evidence="10 11">S1-1</strain>
    </source>
</reference>
<protein>
    <recommendedName>
        <fullName evidence="3">alpha-L-fucosidase</fullName>
        <ecNumber evidence="3">3.2.1.51</ecNumber>
    </recommendedName>
</protein>
<sequence length="502" mass="55647">MMIKKRKSKCANALAISTAVLLALSTPAINAAEQVSGSGIPGSAEMLELGLKWQTMSNSAAKQRGRELFNQNKYGMFIHWGLYSTLGGIYQGEKMEEGGTGPRVAEWVMRRKEIPRAEYAKLADNFNPTKFDADEWVAIAKAAGMKYMVITSKHHDGFALFDSKVTDFDVIDATPFGRDIIRELEVACKKAGLSFGVYYSNALDWRDGGDSGMKDYGPEKPKQAQFVNRFDPAPVSFDSYIANKSLPQVRELVTNYDLSQVWMDTPIYIPAKYSFEFYKTLYDANPEILVNQRIGNGFGDIGTPGDNVIPDKASENTWEGIATTNNSWGYKSYDNDWKSPIETLYWLIANVSKGGNFLLNVGPDGSGSIPAKSVDNLLAVGKWLKVNGEALYDTRPWHVDHEGPTNLQMKGTNHRNKHKFSFEFTGNDFWFTKKAGNVYAIALSRSADNKAILKSLKGQTVKNVVLLGSAEPLKWSNTANGLTVELPEFSHDGIGYALRISL</sequence>
<dbReference type="InterPro" id="IPR000933">
    <property type="entry name" value="Glyco_hydro_29"/>
</dbReference>
<dbReference type="InterPro" id="IPR017853">
    <property type="entry name" value="GH"/>
</dbReference>
<evidence type="ECO:0000256" key="4">
    <source>
        <dbReference type="ARBA" id="ARBA00022729"/>
    </source>
</evidence>
<dbReference type="EC" id="3.2.1.51" evidence="3"/>
<feature type="domain" description="Glycoside hydrolase family 29 N-terminal" evidence="8">
    <location>
        <begin position="56"/>
        <end position="389"/>
    </location>
</feature>
<dbReference type="InterPro" id="IPR016286">
    <property type="entry name" value="FUC_metazoa-typ"/>
</dbReference>
<dbReference type="RefSeq" id="WP_348396921.1">
    <property type="nucleotide sequence ID" value="NZ_CP136600.1"/>
</dbReference>
<evidence type="ECO:0000256" key="7">
    <source>
        <dbReference type="SAM" id="SignalP"/>
    </source>
</evidence>
<proteinExistence type="inferred from homology"/>
<evidence type="ECO:0000259" key="8">
    <source>
        <dbReference type="Pfam" id="PF01120"/>
    </source>
</evidence>
<dbReference type="PANTHER" id="PTHR10030">
    <property type="entry name" value="ALPHA-L-FUCOSIDASE"/>
    <property type="match status" value="1"/>
</dbReference>